<comment type="caution">
    <text evidence="2">The sequence shown here is derived from an EMBL/GenBank/DDBJ whole genome shotgun (WGS) entry which is preliminary data.</text>
</comment>
<dbReference type="Pfam" id="PF04266">
    <property type="entry name" value="ASCH"/>
    <property type="match status" value="1"/>
</dbReference>
<dbReference type="Gene3D" id="3.10.400.10">
    <property type="entry name" value="Sulfate adenylyltransferase"/>
    <property type="match status" value="1"/>
</dbReference>
<reference evidence="2" key="1">
    <citation type="journal article" date="2023" name="Mol. Phylogenet. Evol.">
        <title>Genome-scale phylogeny and comparative genomics of the fungal order Sordariales.</title>
        <authorList>
            <person name="Hensen N."/>
            <person name="Bonometti L."/>
            <person name="Westerberg I."/>
            <person name="Brannstrom I.O."/>
            <person name="Guillou S."/>
            <person name="Cros-Aarteil S."/>
            <person name="Calhoun S."/>
            <person name="Haridas S."/>
            <person name="Kuo A."/>
            <person name="Mondo S."/>
            <person name="Pangilinan J."/>
            <person name="Riley R."/>
            <person name="LaButti K."/>
            <person name="Andreopoulos B."/>
            <person name="Lipzen A."/>
            <person name="Chen C."/>
            <person name="Yan M."/>
            <person name="Daum C."/>
            <person name="Ng V."/>
            <person name="Clum A."/>
            <person name="Steindorff A."/>
            <person name="Ohm R.A."/>
            <person name="Martin F."/>
            <person name="Silar P."/>
            <person name="Natvig D.O."/>
            <person name="Lalanne C."/>
            <person name="Gautier V."/>
            <person name="Ament-Velasquez S.L."/>
            <person name="Kruys A."/>
            <person name="Hutchinson M.I."/>
            <person name="Powell A.J."/>
            <person name="Barry K."/>
            <person name="Miller A.N."/>
            <person name="Grigoriev I.V."/>
            <person name="Debuchy R."/>
            <person name="Gladieux P."/>
            <person name="Hiltunen Thoren M."/>
            <person name="Johannesson H."/>
        </authorList>
    </citation>
    <scope>NUCLEOTIDE SEQUENCE</scope>
    <source>
        <strain evidence="2">CBS 168.71</strain>
    </source>
</reference>
<dbReference type="Proteomes" id="UP001278766">
    <property type="component" value="Unassembled WGS sequence"/>
</dbReference>
<name>A0AAE0H6X5_9PEZI</name>
<sequence length="171" mass="18446">MSAIDPSRPDIVAFMADASSALGRALPAPKDVFHFGGESAALADQRLRLAVQGKKSATTSWPVPEPLHWGVGDLSVIMDGAGVPRALMRTTSLIQCRFRDVEEDFGLAEAEGDYEAYRAGHVAFYRRQEGGEAFGEDSVVLCERFEVVYSVEGEKHEDGLGKGVGDVEKGE</sequence>
<keyword evidence="3" id="KW-1185">Reference proteome</keyword>
<dbReference type="GeneID" id="87842540"/>
<evidence type="ECO:0000313" key="2">
    <source>
        <dbReference type="EMBL" id="KAK3291099.1"/>
    </source>
</evidence>
<protein>
    <submittedName>
        <fullName evidence="2">PUA-like domain-containing protein</fullName>
    </submittedName>
</protein>
<dbReference type="SMART" id="SM01022">
    <property type="entry name" value="ASCH"/>
    <property type="match status" value="1"/>
</dbReference>
<dbReference type="EMBL" id="JAUEPN010000010">
    <property type="protein sequence ID" value="KAK3291099.1"/>
    <property type="molecule type" value="Genomic_DNA"/>
</dbReference>
<dbReference type="AlphaFoldDB" id="A0AAE0H6X5"/>
<dbReference type="SUPFAM" id="SSF88697">
    <property type="entry name" value="PUA domain-like"/>
    <property type="match status" value="1"/>
</dbReference>
<feature type="domain" description="ASCH" evidence="1">
    <location>
        <begin position="33"/>
        <end position="149"/>
    </location>
</feature>
<organism evidence="2 3">
    <name type="scientific">Chaetomium fimeti</name>
    <dbReference type="NCBI Taxonomy" id="1854472"/>
    <lineage>
        <taxon>Eukaryota</taxon>
        <taxon>Fungi</taxon>
        <taxon>Dikarya</taxon>
        <taxon>Ascomycota</taxon>
        <taxon>Pezizomycotina</taxon>
        <taxon>Sordariomycetes</taxon>
        <taxon>Sordariomycetidae</taxon>
        <taxon>Sordariales</taxon>
        <taxon>Chaetomiaceae</taxon>
        <taxon>Chaetomium</taxon>
    </lineage>
</organism>
<dbReference type="RefSeq" id="XP_062654613.1">
    <property type="nucleotide sequence ID" value="XM_062805592.1"/>
</dbReference>
<dbReference type="PANTHER" id="PTHR39203">
    <property type="entry name" value="CYTOPLASMIC PROTEIN-RELATED"/>
    <property type="match status" value="1"/>
</dbReference>
<dbReference type="InterPro" id="IPR007374">
    <property type="entry name" value="ASCH_domain"/>
</dbReference>
<proteinExistence type="predicted"/>
<dbReference type="InterPro" id="IPR015947">
    <property type="entry name" value="PUA-like_sf"/>
</dbReference>
<dbReference type="InterPro" id="IPR009326">
    <property type="entry name" value="DUF984"/>
</dbReference>
<accession>A0AAE0H6X5</accession>
<gene>
    <name evidence="2" type="ORF">B0H64DRAFT_42303</name>
</gene>
<reference evidence="2" key="2">
    <citation type="submission" date="2023-06" db="EMBL/GenBank/DDBJ databases">
        <authorList>
            <consortium name="Lawrence Berkeley National Laboratory"/>
            <person name="Haridas S."/>
            <person name="Hensen N."/>
            <person name="Bonometti L."/>
            <person name="Westerberg I."/>
            <person name="Brannstrom I.O."/>
            <person name="Guillou S."/>
            <person name="Cros-Aarteil S."/>
            <person name="Calhoun S."/>
            <person name="Kuo A."/>
            <person name="Mondo S."/>
            <person name="Pangilinan J."/>
            <person name="Riley R."/>
            <person name="Labutti K."/>
            <person name="Andreopoulos B."/>
            <person name="Lipzen A."/>
            <person name="Chen C."/>
            <person name="Yanf M."/>
            <person name="Daum C."/>
            <person name="Ng V."/>
            <person name="Clum A."/>
            <person name="Steindorff A."/>
            <person name="Ohm R."/>
            <person name="Martin F."/>
            <person name="Silar P."/>
            <person name="Natvig D."/>
            <person name="Lalanne C."/>
            <person name="Gautier V."/>
            <person name="Ament-Velasquez S.L."/>
            <person name="Kruys A."/>
            <person name="Hutchinson M.I."/>
            <person name="Powell A.J."/>
            <person name="Barry K."/>
            <person name="Miller A.N."/>
            <person name="Grigoriev I.V."/>
            <person name="Debuchy R."/>
            <person name="Gladieux P."/>
            <person name="Thoren M.H."/>
            <person name="Johannesson H."/>
        </authorList>
    </citation>
    <scope>NUCLEOTIDE SEQUENCE</scope>
    <source>
        <strain evidence="2">CBS 168.71</strain>
    </source>
</reference>
<evidence type="ECO:0000259" key="1">
    <source>
        <dbReference type="SMART" id="SM01022"/>
    </source>
</evidence>
<dbReference type="PANTHER" id="PTHR39203:SF1">
    <property type="entry name" value="CYTOPLASMIC PROTEIN"/>
    <property type="match status" value="1"/>
</dbReference>
<evidence type="ECO:0000313" key="3">
    <source>
        <dbReference type="Proteomes" id="UP001278766"/>
    </source>
</evidence>